<reference evidence="3 4" key="1">
    <citation type="submission" date="2020-03" db="EMBL/GenBank/DDBJ databases">
        <title>WGS of actinomycetes isolated from Thailand.</title>
        <authorList>
            <person name="Thawai C."/>
        </authorList>
    </citation>
    <scope>NUCLEOTIDE SEQUENCE [LARGE SCALE GENOMIC DNA]</scope>
    <source>
        <strain evidence="3 4">NBRC 13905</strain>
    </source>
</reference>
<dbReference type="EMBL" id="JAATEL010000005">
    <property type="protein sequence ID" value="NJP13976.1"/>
    <property type="molecule type" value="Genomic_DNA"/>
</dbReference>
<dbReference type="InterPro" id="IPR050445">
    <property type="entry name" value="Bact_polysacc_biosynth/exp"/>
</dbReference>
<keyword evidence="2" id="KW-0812">Transmembrane</keyword>
<dbReference type="Proteomes" id="UP000635996">
    <property type="component" value="Unassembled WGS sequence"/>
</dbReference>
<dbReference type="InterPro" id="IPR027417">
    <property type="entry name" value="P-loop_NTPase"/>
</dbReference>
<dbReference type="Gene3D" id="3.40.50.300">
    <property type="entry name" value="P-loop containing nucleotide triphosphate hydrolases"/>
    <property type="match status" value="1"/>
</dbReference>
<feature type="region of interest" description="Disordered" evidence="1">
    <location>
        <begin position="369"/>
        <end position="390"/>
    </location>
</feature>
<dbReference type="PANTHER" id="PTHR32309:SF31">
    <property type="entry name" value="CAPSULAR EXOPOLYSACCHARIDE FAMILY"/>
    <property type="match status" value="1"/>
</dbReference>
<gene>
    <name evidence="3" type="ORF">HCJ95_06620</name>
</gene>
<sequence length="527" mass="55265">MTGPNPVPDRYDEPDQLRDQLRRLLCHRAAIALGVALGLLGGAALAFVRTPVYTSASEVLVRSTADPYGTVTVAADNQISMGTEQQIAAGAAVVARAARTLGRPAGDAAALGRHLRVGHRPKSQVLRFEFTDSSPRRAARAADAFAEAYLADRKVRNEAAAQRAARSVEQQIQAVQQDKKQKNAGEAVQRALQTELDTLHRRMVEIKSRDTDGGYVVRHAAVPTRPAGPGRPALLALGGASGLALGILLAWLCSALDTRVRSAGDVRAALRSPVLGLLPAGPGDEPDGGTGPLKVGHRGGDRAESHRALAYRLHRTGPSGGPGGILVVAPRRDAATEEIAVNLAAALTECGRQVLLVDADSDTPPVTARLPLLPDDARPSGQPAPPEGSRLVDAGTAGHFACRTTGDGTVHRLPAAASQERTTVVLARPVLEHADALSAAQRVDGVLLVAGLGTTRREDLRRAAELIDCSGGTLLGAVLDTDRRPDRLRSALAALRSRTVRRPATTPPDTPVVTLPAQDETLTAARR</sequence>
<evidence type="ECO:0000256" key="2">
    <source>
        <dbReference type="SAM" id="Phobius"/>
    </source>
</evidence>
<keyword evidence="2" id="KW-0472">Membrane</keyword>
<protein>
    <recommendedName>
        <fullName evidence="5">Lipopolysaccharide biosynthesis protein</fullName>
    </recommendedName>
</protein>
<keyword evidence="2" id="KW-1133">Transmembrane helix</keyword>
<evidence type="ECO:0008006" key="5">
    <source>
        <dbReference type="Google" id="ProtNLM"/>
    </source>
</evidence>
<accession>A0ABX0YN59</accession>
<evidence type="ECO:0000256" key="1">
    <source>
        <dbReference type="SAM" id="MobiDB-lite"/>
    </source>
</evidence>
<keyword evidence="4" id="KW-1185">Reference proteome</keyword>
<evidence type="ECO:0000313" key="3">
    <source>
        <dbReference type="EMBL" id="NJP13976.1"/>
    </source>
</evidence>
<dbReference type="SUPFAM" id="SSF52540">
    <property type="entry name" value="P-loop containing nucleoside triphosphate hydrolases"/>
    <property type="match status" value="1"/>
</dbReference>
<feature type="region of interest" description="Disordered" evidence="1">
    <location>
        <begin position="499"/>
        <end position="527"/>
    </location>
</feature>
<feature type="transmembrane region" description="Helical" evidence="2">
    <location>
        <begin position="29"/>
        <end position="48"/>
    </location>
</feature>
<evidence type="ECO:0000313" key="4">
    <source>
        <dbReference type="Proteomes" id="UP000635996"/>
    </source>
</evidence>
<dbReference type="PANTHER" id="PTHR32309">
    <property type="entry name" value="TYROSINE-PROTEIN KINASE"/>
    <property type="match status" value="1"/>
</dbReference>
<proteinExistence type="predicted"/>
<name>A0ABX0YN59_STRTL</name>
<organism evidence="3 4">
    <name type="scientific">Streptomyces thermoviolaceus subsp. thermoviolaceus</name>
    <dbReference type="NCBI Taxonomy" id="66860"/>
    <lineage>
        <taxon>Bacteria</taxon>
        <taxon>Bacillati</taxon>
        <taxon>Actinomycetota</taxon>
        <taxon>Actinomycetes</taxon>
        <taxon>Kitasatosporales</taxon>
        <taxon>Streptomycetaceae</taxon>
        <taxon>Streptomyces</taxon>
    </lineage>
</organism>
<comment type="caution">
    <text evidence="3">The sequence shown here is derived from an EMBL/GenBank/DDBJ whole genome shotgun (WGS) entry which is preliminary data.</text>
</comment>